<dbReference type="PANTHER" id="PTHR24113">
    <property type="entry name" value="RAN GTPASE-ACTIVATING PROTEIN 1"/>
    <property type="match status" value="1"/>
</dbReference>
<dbReference type="SMART" id="SM00368">
    <property type="entry name" value="LRR_RI"/>
    <property type="match status" value="10"/>
</dbReference>
<keyword evidence="1" id="KW-0343">GTPase activation</keyword>
<dbReference type="GO" id="GO:0005829">
    <property type="term" value="C:cytosol"/>
    <property type="evidence" value="ECO:0007669"/>
    <property type="project" value="TreeGrafter"/>
</dbReference>
<dbReference type="PANTHER" id="PTHR24113:SF12">
    <property type="entry name" value="RAN GTPASE-ACTIVATING PROTEIN 1"/>
    <property type="match status" value="1"/>
</dbReference>
<evidence type="ECO:0000256" key="1">
    <source>
        <dbReference type="ARBA" id="ARBA00022468"/>
    </source>
</evidence>
<dbReference type="Gene3D" id="3.80.10.10">
    <property type="entry name" value="Ribonuclease Inhibitor"/>
    <property type="match status" value="5"/>
</dbReference>
<proteinExistence type="predicted"/>
<keyword evidence="2" id="KW-0433">Leucine-rich repeat</keyword>
<evidence type="ECO:0000313" key="4">
    <source>
        <dbReference type="EMBL" id="CAD9055437.1"/>
    </source>
</evidence>
<dbReference type="GO" id="GO:0006913">
    <property type="term" value="P:nucleocytoplasmic transport"/>
    <property type="evidence" value="ECO:0007669"/>
    <property type="project" value="TreeGrafter"/>
</dbReference>
<name>A0A7S1JVW2_9ALVE</name>
<dbReference type="Pfam" id="PF13516">
    <property type="entry name" value="LRR_6"/>
    <property type="match status" value="3"/>
</dbReference>
<accession>A0A7S1JVW2</accession>
<gene>
    <name evidence="4" type="ORF">VBRA1451_LOCUS10502</name>
</gene>
<sequence>MAAIKADSCALNLSFGGDSGTFDKLHLMGSRLDANIIFSLVISSPNLMELDLRGNQLSPGFGWELMKALGRRYVLLTKVNGVHVRPLKDNTATSLNLSNWRGHSGLYGIEVVGAIILSHFLRFNESLKQIVFRRNDVQKEGAKAIAQSLIGNASSPLESVNTMKIDFRRFRSGHANSLNLANRLLVDEDIIFLEEWLLRFDCVKELDLSNSSFGHEGIKKIARYVLHSGAIESLTLDNIPVDLQGLAMLTKGVRGNRSLRRLSFPIACAAIGHPTWDKVQGLNALAEALLLHPKLEAWGSLPTRVEDFRKPCGGKEFDVDTSDEAKHFGASSLQSWSSSPRASTTDLVLQLKMLTLGSMRELRSLRFGQVSTSADGFVDVVPYPPFVSAHLFFSVKRLLEKDSAELREVSLALPPGTDGIDELMALFAEPSRKTRVQTLTIQGYSSTLCKLSGGLGARLRTERESRDAEVEQAEARFSCLWKVCRPTHRGSLETFNDMQLGSYDDEDLRLLLRLESTRGVVHSIDGEDAIESLTLRLRGNADSEGVFRALVAHKRPLRVCLYFIDKRVTVVTDQCQRLAALVSSLSEGSFPHQLSIRSTHVCVSLLRCLANPSLQITELPIDGARMNTNSVCSLLTYLSSGAGTHLRRLSVQESVMPVRRKRLPFSDETARMINLLKATLMTLPRFEEVAAGGRSLTKEQLSSMSPEDFEEVMSGTVVEGPAGTYRTIYTPALHVPVCEAPRNFPFPQLDRPLALPLTESLISLSLAMQGLRKMCESMHPDEYAAGEENEDHDAAIERVPSFFRRVLRSLLMSPSLRKLDLRGNYLTESDGLYLLHLLQNENTNVETLNCIPVLIANAQKTKLLHFNGADDGAIDFGDFDDPAGVAYARAAINTGGEGPEATREVRLDEGDALLLGSLVTPANFPLLVSLRLSRHTIPDNSLVFLADIVVGNQTIKHLQFGPGFKTSAKGSSMLASAAAGRTNLTSFNGIQLQKQDQPEDSDVLWNDTTLALLGRLCEKTPEVFEHLRLETAFLRCSRSSSDEGMQGLCSLLESKWPREAPGFRRLAAVTHLDLSQNTITDAAISRLANILSPPYKMDRAEMPLPSLRYFDARSCLSLGVCSALEMVKILQSRFGTLTFFNGIDLESLQKAGQLGAAVVIQIQMSPWSNITQCDAILFGHVLHLYPYAAVLHVILSFGRTTRDTSDPSLPPLDDTPIAPCTDYRFSGSAVALPPDRNQRVFRPFPEPFDMNDASLRQPFENIKLLFSACPAVIEKRLSIGPALETTQDIPSVVPSFKTEISGNDGFAAEASEGVSPNGDKLLKELRTRLQIWRGLAREEPGELAGVETELISRGLLKEKRWKARSQRRQQALLHGAGDLLQQRLADRLSYGGAQCLGAQVRKGIHDSEKVDFPEGSAFLPVLQEVVGLASSFSLFSLFLGARLEAHLFGKGMVFSSLSHLTLDGCSVSDRGAFLLCSALERTRCWLETITLRDNQIGSRGCVEVASAVVSSLRKLTALDLAKNQITAEGSLALAAAVAGIPTKAASLSETERGGAGLLCGVNRTLHVPIAEGHTTSVRRFNSSSEMRSPPALRYLDLSWNQIGEIGASIWADVVKTHPTLQYLSLAANDVGDSQGEIIALLKSAVAESSNVSILDMSLNGSCYSVREGLDRMFDAAFLQDGVFVKVA</sequence>
<evidence type="ECO:0000256" key="2">
    <source>
        <dbReference type="ARBA" id="ARBA00022614"/>
    </source>
</evidence>
<protein>
    <submittedName>
        <fullName evidence="4">Uncharacterized protein</fullName>
    </submittedName>
</protein>
<dbReference type="InterPro" id="IPR032675">
    <property type="entry name" value="LRR_dom_sf"/>
</dbReference>
<dbReference type="SUPFAM" id="SSF52047">
    <property type="entry name" value="RNI-like"/>
    <property type="match status" value="3"/>
</dbReference>
<evidence type="ECO:0000256" key="3">
    <source>
        <dbReference type="ARBA" id="ARBA00022737"/>
    </source>
</evidence>
<dbReference type="InterPro" id="IPR001611">
    <property type="entry name" value="Leu-rich_rpt"/>
</dbReference>
<keyword evidence="3" id="KW-0677">Repeat</keyword>
<dbReference type="EMBL" id="HBGB01018145">
    <property type="protein sequence ID" value="CAD9055437.1"/>
    <property type="molecule type" value="Transcribed_RNA"/>
</dbReference>
<reference evidence="4" key="1">
    <citation type="submission" date="2021-01" db="EMBL/GenBank/DDBJ databases">
        <authorList>
            <person name="Corre E."/>
            <person name="Pelletier E."/>
            <person name="Niang G."/>
            <person name="Scheremetjew M."/>
            <person name="Finn R."/>
            <person name="Kale V."/>
            <person name="Holt S."/>
            <person name="Cochrane G."/>
            <person name="Meng A."/>
            <person name="Brown T."/>
            <person name="Cohen L."/>
        </authorList>
    </citation>
    <scope>NUCLEOTIDE SEQUENCE</scope>
    <source>
        <strain evidence="4">CCMP3346</strain>
    </source>
</reference>
<dbReference type="InterPro" id="IPR027038">
    <property type="entry name" value="RanGap"/>
</dbReference>
<dbReference type="PROSITE" id="PS51450">
    <property type="entry name" value="LRR"/>
    <property type="match status" value="1"/>
</dbReference>
<dbReference type="GO" id="GO:0031267">
    <property type="term" value="F:small GTPase binding"/>
    <property type="evidence" value="ECO:0007669"/>
    <property type="project" value="TreeGrafter"/>
</dbReference>
<dbReference type="GO" id="GO:0005634">
    <property type="term" value="C:nucleus"/>
    <property type="evidence" value="ECO:0007669"/>
    <property type="project" value="TreeGrafter"/>
</dbReference>
<dbReference type="GO" id="GO:0048471">
    <property type="term" value="C:perinuclear region of cytoplasm"/>
    <property type="evidence" value="ECO:0007669"/>
    <property type="project" value="TreeGrafter"/>
</dbReference>
<dbReference type="GO" id="GO:0005096">
    <property type="term" value="F:GTPase activator activity"/>
    <property type="evidence" value="ECO:0007669"/>
    <property type="project" value="UniProtKB-KW"/>
</dbReference>
<organism evidence="4">
    <name type="scientific">Vitrella brassicaformis</name>
    <dbReference type="NCBI Taxonomy" id="1169539"/>
    <lineage>
        <taxon>Eukaryota</taxon>
        <taxon>Sar</taxon>
        <taxon>Alveolata</taxon>
        <taxon>Colpodellida</taxon>
        <taxon>Vitrellaceae</taxon>
        <taxon>Vitrella</taxon>
    </lineage>
</organism>